<dbReference type="SMART" id="SM00479">
    <property type="entry name" value="EXOIII"/>
    <property type="match status" value="1"/>
</dbReference>
<organism evidence="2 3">
    <name type="scientific">Candidatus Aphodenecus pullistercoris</name>
    <dbReference type="NCBI Taxonomy" id="2840669"/>
    <lineage>
        <taxon>Bacteria</taxon>
        <taxon>Pseudomonadati</taxon>
        <taxon>Spirochaetota</taxon>
        <taxon>Spirochaetia</taxon>
        <taxon>Spirochaetales</taxon>
        <taxon>Candidatus Aphodenecus</taxon>
    </lineage>
</organism>
<evidence type="ECO:0000259" key="1">
    <source>
        <dbReference type="SMART" id="SM00479"/>
    </source>
</evidence>
<evidence type="ECO:0000313" key="2">
    <source>
        <dbReference type="EMBL" id="MBO8442543.1"/>
    </source>
</evidence>
<comment type="caution">
    <text evidence="2">The sequence shown here is derived from an EMBL/GenBank/DDBJ whole genome shotgun (WGS) entry which is preliminary data.</text>
</comment>
<dbReference type="Proteomes" id="UP000823633">
    <property type="component" value="Unassembled WGS sequence"/>
</dbReference>
<dbReference type="AlphaFoldDB" id="A0A9D9E7V8"/>
<dbReference type="GO" id="GO:0008408">
    <property type="term" value="F:3'-5' exonuclease activity"/>
    <property type="evidence" value="ECO:0007669"/>
    <property type="project" value="TreeGrafter"/>
</dbReference>
<dbReference type="GO" id="GO:0006259">
    <property type="term" value="P:DNA metabolic process"/>
    <property type="evidence" value="ECO:0007669"/>
    <property type="project" value="UniProtKB-ARBA"/>
</dbReference>
<dbReference type="SUPFAM" id="SSF53098">
    <property type="entry name" value="Ribonuclease H-like"/>
    <property type="match status" value="1"/>
</dbReference>
<dbReference type="InterPro" id="IPR036397">
    <property type="entry name" value="RNaseH_sf"/>
</dbReference>
<dbReference type="GO" id="GO:0005829">
    <property type="term" value="C:cytosol"/>
    <property type="evidence" value="ECO:0007669"/>
    <property type="project" value="TreeGrafter"/>
</dbReference>
<dbReference type="InterPro" id="IPR012337">
    <property type="entry name" value="RNaseH-like_sf"/>
</dbReference>
<proteinExistence type="predicted"/>
<dbReference type="InterPro" id="IPR013520">
    <property type="entry name" value="Ribonucl_H"/>
</dbReference>
<dbReference type="EMBL" id="JADIMU010000016">
    <property type="protein sequence ID" value="MBO8442543.1"/>
    <property type="molecule type" value="Genomic_DNA"/>
</dbReference>
<reference evidence="2" key="1">
    <citation type="submission" date="2020-10" db="EMBL/GenBank/DDBJ databases">
        <authorList>
            <person name="Gilroy R."/>
        </authorList>
    </citation>
    <scope>NUCLEOTIDE SEQUENCE</scope>
    <source>
        <strain evidence="2">11167</strain>
    </source>
</reference>
<sequence>MMEYVAIDFETANQSPDSACAVGLSRFDEEGREVASWYSLIRPPVMYFDPGNTAIHGLGAADCRWQPLFCELADQIIDFVGDRPLVAHNAPFDMRVLRASAACYGIQLPNWDYYCSLAIARKVLPHFRSRSLGVLVSDYLCSDYDAHVASDDARACGLVFGRMLHDRLYDKATLDHYLSLLGVNYPKKLNQAGQA</sequence>
<accession>A0A9D9E7V8</accession>
<name>A0A9D9E7V8_9SPIR</name>
<feature type="domain" description="Exonuclease" evidence="1">
    <location>
        <begin position="3"/>
        <end position="169"/>
    </location>
</feature>
<dbReference type="Gene3D" id="3.30.420.10">
    <property type="entry name" value="Ribonuclease H-like superfamily/Ribonuclease H"/>
    <property type="match status" value="1"/>
</dbReference>
<dbReference type="PANTHER" id="PTHR30231:SF42">
    <property type="entry name" value="EXONUCLEASE"/>
    <property type="match status" value="1"/>
</dbReference>
<dbReference type="Pfam" id="PF00929">
    <property type="entry name" value="RNase_T"/>
    <property type="match status" value="1"/>
</dbReference>
<protein>
    <submittedName>
        <fullName evidence="2">DNA polymerase III</fullName>
    </submittedName>
</protein>
<dbReference type="GO" id="GO:0003676">
    <property type="term" value="F:nucleic acid binding"/>
    <property type="evidence" value="ECO:0007669"/>
    <property type="project" value="InterPro"/>
</dbReference>
<reference evidence="2" key="2">
    <citation type="journal article" date="2021" name="PeerJ">
        <title>Extensive microbial diversity within the chicken gut microbiome revealed by metagenomics and culture.</title>
        <authorList>
            <person name="Gilroy R."/>
            <person name="Ravi A."/>
            <person name="Getino M."/>
            <person name="Pursley I."/>
            <person name="Horton D.L."/>
            <person name="Alikhan N.F."/>
            <person name="Baker D."/>
            <person name="Gharbi K."/>
            <person name="Hall N."/>
            <person name="Watson M."/>
            <person name="Adriaenssens E.M."/>
            <person name="Foster-Nyarko E."/>
            <person name="Jarju S."/>
            <person name="Secka A."/>
            <person name="Antonio M."/>
            <person name="Oren A."/>
            <person name="Chaudhuri R.R."/>
            <person name="La Ragione R."/>
            <person name="Hildebrand F."/>
            <person name="Pallen M.J."/>
        </authorList>
    </citation>
    <scope>NUCLEOTIDE SEQUENCE</scope>
    <source>
        <strain evidence="2">11167</strain>
    </source>
</reference>
<dbReference type="PANTHER" id="PTHR30231">
    <property type="entry name" value="DNA POLYMERASE III SUBUNIT EPSILON"/>
    <property type="match status" value="1"/>
</dbReference>
<evidence type="ECO:0000313" key="3">
    <source>
        <dbReference type="Proteomes" id="UP000823633"/>
    </source>
</evidence>
<gene>
    <name evidence="2" type="ORF">IAC42_02115</name>
</gene>